<gene>
    <name evidence="1" type="ORF">M0R45_002315</name>
</gene>
<keyword evidence="2" id="KW-1185">Reference proteome</keyword>
<evidence type="ECO:0000313" key="2">
    <source>
        <dbReference type="Proteomes" id="UP001457282"/>
    </source>
</evidence>
<dbReference type="AlphaFoldDB" id="A0AAW1VHP5"/>
<dbReference type="Proteomes" id="UP001457282">
    <property type="component" value="Unassembled WGS sequence"/>
</dbReference>
<accession>A0AAW1VHP5</accession>
<protein>
    <submittedName>
        <fullName evidence="1">Uncharacterized protein</fullName>
    </submittedName>
</protein>
<evidence type="ECO:0000313" key="1">
    <source>
        <dbReference type="EMBL" id="KAK9901025.1"/>
    </source>
</evidence>
<proteinExistence type="predicted"/>
<name>A0AAW1VHP5_RUBAR</name>
<organism evidence="1 2">
    <name type="scientific">Rubus argutus</name>
    <name type="common">Southern blackberry</name>
    <dbReference type="NCBI Taxonomy" id="59490"/>
    <lineage>
        <taxon>Eukaryota</taxon>
        <taxon>Viridiplantae</taxon>
        <taxon>Streptophyta</taxon>
        <taxon>Embryophyta</taxon>
        <taxon>Tracheophyta</taxon>
        <taxon>Spermatophyta</taxon>
        <taxon>Magnoliopsida</taxon>
        <taxon>eudicotyledons</taxon>
        <taxon>Gunneridae</taxon>
        <taxon>Pentapetalae</taxon>
        <taxon>rosids</taxon>
        <taxon>fabids</taxon>
        <taxon>Rosales</taxon>
        <taxon>Rosaceae</taxon>
        <taxon>Rosoideae</taxon>
        <taxon>Rosoideae incertae sedis</taxon>
        <taxon>Rubus</taxon>
    </lineage>
</organism>
<dbReference type="EMBL" id="JBEDUW010000341">
    <property type="protein sequence ID" value="KAK9901025.1"/>
    <property type="molecule type" value="Genomic_DNA"/>
</dbReference>
<reference evidence="1 2" key="1">
    <citation type="journal article" date="2023" name="G3 (Bethesda)">
        <title>A chromosome-length genome assembly and annotation of blackberry (Rubus argutus, cv. 'Hillquist').</title>
        <authorList>
            <person name="Bruna T."/>
            <person name="Aryal R."/>
            <person name="Dudchenko O."/>
            <person name="Sargent D.J."/>
            <person name="Mead D."/>
            <person name="Buti M."/>
            <person name="Cavallini A."/>
            <person name="Hytonen T."/>
            <person name="Andres J."/>
            <person name="Pham M."/>
            <person name="Weisz D."/>
            <person name="Mascagni F."/>
            <person name="Usai G."/>
            <person name="Natali L."/>
            <person name="Bassil N."/>
            <person name="Fernandez G.E."/>
            <person name="Lomsadze A."/>
            <person name="Armour M."/>
            <person name="Olukolu B."/>
            <person name="Poorten T."/>
            <person name="Britton C."/>
            <person name="Davik J."/>
            <person name="Ashrafi H."/>
            <person name="Aiden E.L."/>
            <person name="Borodovsky M."/>
            <person name="Worthington M."/>
        </authorList>
    </citation>
    <scope>NUCLEOTIDE SEQUENCE [LARGE SCALE GENOMIC DNA]</scope>
    <source>
        <strain evidence="1">PI 553951</strain>
    </source>
</reference>
<sequence>MAAATKGSSGAGAWEEQRRRQRCEVMAVAWALIDAVLGSGRELGLGTVLAATSIGSSSKRHGLRDRARNGVGGDIERFGMSGDGIAGLGWFDVDWGQRGWCCWSRLVLVVMVVKAVWSWTEEERNEQKSSMVVMV</sequence>
<comment type="caution">
    <text evidence="1">The sequence shown here is derived from an EMBL/GenBank/DDBJ whole genome shotgun (WGS) entry which is preliminary data.</text>
</comment>